<evidence type="ECO:0000256" key="4">
    <source>
        <dbReference type="ARBA" id="ARBA00022777"/>
    </source>
</evidence>
<evidence type="ECO:0000256" key="5">
    <source>
        <dbReference type="ARBA" id="ARBA00022840"/>
    </source>
</evidence>
<dbReference type="PROSITE" id="PS50011">
    <property type="entry name" value="PROTEIN_KINASE_DOM"/>
    <property type="match status" value="1"/>
</dbReference>
<dbReference type="PANTHER" id="PTHR43671:SF13">
    <property type="entry name" value="SERINE_THREONINE-PROTEIN KINASE NEK2"/>
    <property type="match status" value="1"/>
</dbReference>
<keyword evidence="4 9" id="KW-0418">Kinase</keyword>
<dbReference type="InterPro" id="IPR000719">
    <property type="entry name" value="Prot_kinase_dom"/>
</dbReference>
<dbReference type="PROSITE" id="PS00108">
    <property type="entry name" value="PROTEIN_KINASE_ST"/>
    <property type="match status" value="1"/>
</dbReference>
<accession>A0ABT4CIX9</accession>
<dbReference type="Gene3D" id="3.30.200.20">
    <property type="entry name" value="Phosphorylase Kinase, domain 1"/>
    <property type="match status" value="1"/>
</dbReference>
<dbReference type="InterPro" id="IPR008271">
    <property type="entry name" value="Ser/Thr_kinase_AS"/>
</dbReference>
<comment type="caution">
    <text evidence="9">The sequence shown here is derived from an EMBL/GenBank/DDBJ whole genome shotgun (WGS) entry which is preliminary data.</text>
</comment>
<name>A0ABT4CIX9_9ACTN</name>
<evidence type="ECO:0000313" key="9">
    <source>
        <dbReference type="EMBL" id="MCY4728930.1"/>
    </source>
</evidence>
<reference evidence="9" key="1">
    <citation type="submission" date="2022-08" db="EMBL/GenBank/DDBJ databases">
        <title>Genome sequencing of Nocardioides sp. STR2.</title>
        <authorList>
            <person name="So Y."/>
        </authorList>
    </citation>
    <scope>NUCLEOTIDE SEQUENCE</scope>
    <source>
        <strain evidence="9">STR2</strain>
    </source>
</reference>
<feature type="compositionally biased region" description="Low complexity" evidence="6">
    <location>
        <begin position="375"/>
        <end position="411"/>
    </location>
</feature>
<dbReference type="InterPro" id="IPR050660">
    <property type="entry name" value="NEK_Ser/Thr_kinase"/>
</dbReference>
<sequence>MIAGRYRVEKEIGRGGAGVVHLAHDELLDRQVAVKRIGLLPGTTSDDVSRAQREARLAAGINHQHVVSIFDLVKDEDCYWLVMEHVEGLTLAELVAADGPLPVRRAAAILAQAADALVQAGTAGIVHRDVKPSNIFVGSDDRAKLGDFGIARAASDTALTQTGLITGSPAYLAPEVATGQPATAASDVWSLGATLFHALVGRPPYDVGDNVLGGLYKIVHDDPPRLPDDHPVAGLLAAMLVKEPAQRWPVARVRDDLRRIARGEPSEAPSAAGHGALTRDDSPTAVMAAQQPTEDDVPAAVPAVAPAPAPVPTPAPTPAPTRTPAPSSASATSGRSRLGWVAAVLALVLVAGIGAWLLWPGDEEPSDAGGGGASPGASQDPTSQTPSDSPSDTPSESPSTSEEPTTEPSPTNAAGGTPAAMRAFVSDYFSTVTSDPEATFAMLTPEFQAESGGFERYSGFWSSIESATPRAIKADPRSLTTTYTIDYVTSAGQTRTEQGRLQLEQQGDSFLIAGEG</sequence>
<evidence type="ECO:0000256" key="2">
    <source>
        <dbReference type="ARBA" id="ARBA00022679"/>
    </source>
</evidence>
<evidence type="ECO:0000256" key="1">
    <source>
        <dbReference type="ARBA" id="ARBA00012513"/>
    </source>
</evidence>
<evidence type="ECO:0000259" key="8">
    <source>
        <dbReference type="PROSITE" id="PS50011"/>
    </source>
</evidence>
<keyword evidence="7" id="KW-1133">Transmembrane helix</keyword>
<dbReference type="InterPro" id="IPR011009">
    <property type="entry name" value="Kinase-like_dom_sf"/>
</dbReference>
<feature type="region of interest" description="Disordered" evidence="6">
    <location>
        <begin position="262"/>
        <end position="335"/>
    </location>
</feature>
<dbReference type="CDD" id="cd14014">
    <property type="entry name" value="STKc_PknB_like"/>
    <property type="match status" value="1"/>
</dbReference>
<keyword evidence="3" id="KW-0547">Nucleotide-binding</keyword>
<dbReference type="Proteomes" id="UP001074726">
    <property type="component" value="Unassembled WGS sequence"/>
</dbReference>
<keyword evidence="2" id="KW-0808">Transferase</keyword>
<dbReference type="GO" id="GO:0016301">
    <property type="term" value="F:kinase activity"/>
    <property type="evidence" value="ECO:0007669"/>
    <property type="project" value="UniProtKB-KW"/>
</dbReference>
<organism evidence="9 10">
    <name type="scientific">Nocardioides pini</name>
    <dbReference type="NCBI Taxonomy" id="2975053"/>
    <lineage>
        <taxon>Bacteria</taxon>
        <taxon>Bacillati</taxon>
        <taxon>Actinomycetota</taxon>
        <taxon>Actinomycetes</taxon>
        <taxon>Propionibacteriales</taxon>
        <taxon>Nocardioidaceae</taxon>
        <taxon>Nocardioides</taxon>
    </lineage>
</organism>
<dbReference type="SUPFAM" id="SSF56112">
    <property type="entry name" value="Protein kinase-like (PK-like)"/>
    <property type="match status" value="1"/>
</dbReference>
<keyword evidence="7" id="KW-0472">Membrane</keyword>
<feature type="domain" description="Protein kinase" evidence="8">
    <location>
        <begin position="6"/>
        <end position="260"/>
    </location>
</feature>
<protein>
    <recommendedName>
        <fullName evidence="1">non-specific serine/threonine protein kinase</fullName>
        <ecNumber evidence="1">2.7.11.1</ecNumber>
    </recommendedName>
</protein>
<feature type="compositionally biased region" description="Pro residues" evidence="6">
    <location>
        <begin position="305"/>
        <end position="323"/>
    </location>
</feature>
<evidence type="ECO:0000313" key="10">
    <source>
        <dbReference type="Proteomes" id="UP001074726"/>
    </source>
</evidence>
<feature type="compositionally biased region" description="Low complexity" evidence="6">
    <location>
        <begin position="324"/>
        <end position="335"/>
    </location>
</feature>
<feature type="transmembrane region" description="Helical" evidence="7">
    <location>
        <begin position="338"/>
        <end position="359"/>
    </location>
</feature>
<keyword evidence="10" id="KW-1185">Reference proteome</keyword>
<evidence type="ECO:0000256" key="7">
    <source>
        <dbReference type="SAM" id="Phobius"/>
    </source>
</evidence>
<keyword evidence="7" id="KW-0812">Transmembrane</keyword>
<dbReference type="EMBL" id="JAPPUX010000011">
    <property type="protein sequence ID" value="MCY4728930.1"/>
    <property type="molecule type" value="Genomic_DNA"/>
</dbReference>
<keyword evidence="5" id="KW-0067">ATP-binding</keyword>
<dbReference type="SMART" id="SM00220">
    <property type="entry name" value="S_TKc"/>
    <property type="match status" value="1"/>
</dbReference>
<evidence type="ECO:0000256" key="6">
    <source>
        <dbReference type="SAM" id="MobiDB-lite"/>
    </source>
</evidence>
<evidence type="ECO:0000256" key="3">
    <source>
        <dbReference type="ARBA" id="ARBA00022741"/>
    </source>
</evidence>
<dbReference type="PANTHER" id="PTHR43671">
    <property type="entry name" value="SERINE/THREONINE-PROTEIN KINASE NEK"/>
    <property type="match status" value="1"/>
</dbReference>
<dbReference type="EC" id="2.7.11.1" evidence="1"/>
<feature type="region of interest" description="Disordered" evidence="6">
    <location>
        <begin position="362"/>
        <end position="417"/>
    </location>
</feature>
<dbReference type="Pfam" id="PF00069">
    <property type="entry name" value="Pkinase"/>
    <property type="match status" value="1"/>
</dbReference>
<dbReference type="RefSeq" id="WP_268114023.1">
    <property type="nucleotide sequence ID" value="NZ_JAPPUX010000011.1"/>
</dbReference>
<gene>
    <name evidence="9" type="ORF">NYO98_21825</name>
</gene>
<proteinExistence type="predicted"/>
<dbReference type="Gene3D" id="1.10.510.10">
    <property type="entry name" value="Transferase(Phosphotransferase) domain 1"/>
    <property type="match status" value="1"/>
</dbReference>